<dbReference type="AlphaFoldDB" id="A0A2N5TDP8"/>
<protein>
    <submittedName>
        <fullName evidence="2">Uncharacterized protein</fullName>
    </submittedName>
</protein>
<dbReference type="Proteomes" id="UP000235388">
    <property type="component" value="Unassembled WGS sequence"/>
</dbReference>
<sequence length="273" mass="31526">MTEAPQPPDPAETISDVFHGQWLLFVNAKEQNNHPMMRLALNQAILSQDALESLLGTQCMLEILEGWIAREDQDSQALTTHLQEPALNTRLHTSPYLQNPALHQRLPLQNKQLTLPDVNTRMRPASTNQHLAQPVHIHPLLALLPMRPPTGHQVVSMVVEQIITHFQDNQAPPQHVMAPPVHQPTHQYYGQEYYANQLHQHPPNYPPQEKLLPPHGGHQFTEQPHRTGPQYHRPYKRNQDNSWRCRYNPMASMMQMHQGRFHGTRRRVPLHNS</sequence>
<evidence type="ECO:0000313" key="2">
    <source>
        <dbReference type="EMBL" id="PLW23616.1"/>
    </source>
</evidence>
<name>A0A2N5TDP8_9BASI</name>
<accession>A0A2N5TDP8</accession>
<reference evidence="2 3" key="1">
    <citation type="submission" date="2017-11" db="EMBL/GenBank/DDBJ databases">
        <title>De novo assembly and phasing of dikaryotic genomes from two isolates of Puccinia coronata f. sp. avenae, the causal agent of oat crown rust.</title>
        <authorList>
            <person name="Miller M.E."/>
            <person name="Zhang Y."/>
            <person name="Omidvar V."/>
            <person name="Sperschneider J."/>
            <person name="Schwessinger B."/>
            <person name="Raley C."/>
            <person name="Palmer J.M."/>
            <person name="Garnica D."/>
            <person name="Upadhyaya N."/>
            <person name="Rathjen J."/>
            <person name="Taylor J.M."/>
            <person name="Park R.F."/>
            <person name="Dodds P.N."/>
            <person name="Hirsch C.D."/>
            <person name="Kianian S.F."/>
            <person name="Figueroa M."/>
        </authorList>
    </citation>
    <scope>NUCLEOTIDE SEQUENCE [LARGE SCALE GENOMIC DNA]</scope>
    <source>
        <strain evidence="2">12NC29</strain>
    </source>
</reference>
<evidence type="ECO:0000256" key="1">
    <source>
        <dbReference type="SAM" id="MobiDB-lite"/>
    </source>
</evidence>
<proteinExistence type="predicted"/>
<gene>
    <name evidence="2" type="ORF">PCANC_28579</name>
</gene>
<dbReference type="EMBL" id="PGCJ01000716">
    <property type="protein sequence ID" value="PLW23616.1"/>
    <property type="molecule type" value="Genomic_DNA"/>
</dbReference>
<organism evidence="2 3">
    <name type="scientific">Puccinia coronata f. sp. avenae</name>
    <dbReference type="NCBI Taxonomy" id="200324"/>
    <lineage>
        <taxon>Eukaryota</taxon>
        <taxon>Fungi</taxon>
        <taxon>Dikarya</taxon>
        <taxon>Basidiomycota</taxon>
        <taxon>Pucciniomycotina</taxon>
        <taxon>Pucciniomycetes</taxon>
        <taxon>Pucciniales</taxon>
        <taxon>Pucciniaceae</taxon>
        <taxon>Puccinia</taxon>
    </lineage>
</organism>
<feature type="region of interest" description="Disordered" evidence="1">
    <location>
        <begin position="200"/>
        <end position="242"/>
    </location>
</feature>
<comment type="caution">
    <text evidence="2">The sequence shown here is derived from an EMBL/GenBank/DDBJ whole genome shotgun (WGS) entry which is preliminary data.</text>
</comment>
<evidence type="ECO:0000313" key="3">
    <source>
        <dbReference type="Proteomes" id="UP000235388"/>
    </source>
</evidence>
<keyword evidence="3" id="KW-1185">Reference proteome</keyword>